<dbReference type="OrthoDB" id="1724182at2759"/>
<evidence type="ECO:0000313" key="3">
    <source>
        <dbReference type="Proteomes" id="UP000321393"/>
    </source>
</evidence>
<dbReference type="PANTHER" id="PTHR33067:SF39">
    <property type="entry name" value="TRANSCRIPTION FACTOR INTERACTOR AND REGULATOR CCHC(ZN) FAMILY"/>
    <property type="match status" value="1"/>
</dbReference>
<accession>A0A5D3DNA6</accession>
<evidence type="ECO:0000313" key="1">
    <source>
        <dbReference type="EMBL" id="KAA0059830.1"/>
    </source>
</evidence>
<protein>
    <recommendedName>
        <fullName evidence="5">Reverse transcriptase domain-containing protein</fullName>
    </recommendedName>
</protein>
<evidence type="ECO:0008006" key="5">
    <source>
        <dbReference type="Google" id="ProtNLM"/>
    </source>
</evidence>
<dbReference type="EMBL" id="SSTD01003836">
    <property type="protein sequence ID" value="TYK24789.1"/>
    <property type="molecule type" value="Genomic_DNA"/>
</dbReference>
<evidence type="ECO:0000313" key="4">
    <source>
        <dbReference type="Proteomes" id="UP000321947"/>
    </source>
</evidence>
<dbReference type="Proteomes" id="UP000321393">
    <property type="component" value="Unassembled WGS sequence"/>
</dbReference>
<sequence length="193" mass="21736">MSIRNLELQLGQLTSDFSKRPKGSLPSSIEMSNQVKPTTLGLKLVSRSIALPEGKNEDVLVKVDKLIFPADFIILDYEADRELFSSEEFVEEFPKGVLEEVNVVSDVRKFEPLDLQTKGNKKIKSSIKAPPKLELKSLPTHLNYAYLGENDTLPVIIFAHLNVEEEKVLMKMLKCHKKAIGWTLPDIQEISSS</sequence>
<proteinExistence type="predicted"/>
<organism evidence="2 4">
    <name type="scientific">Cucumis melo var. makuwa</name>
    <name type="common">Oriental melon</name>
    <dbReference type="NCBI Taxonomy" id="1194695"/>
    <lineage>
        <taxon>Eukaryota</taxon>
        <taxon>Viridiplantae</taxon>
        <taxon>Streptophyta</taxon>
        <taxon>Embryophyta</taxon>
        <taxon>Tracheophyta</taxon>
        <taxon>Spermatophyta</taxon>
        <taxon>Magnoliopsida</taxon>
        <taxon>eudicotyledons</taxon>
        <taxon>Gunneridae</taxon>
        <taxon>Pentapetalae</taxon>
        <taxon>rosids</taxon>
        <taxon>fabids</taxon>
        <taxon>Cucurbitales</taxon>
        <taxon>Cucurbitaceae</taxon>
        <taxon>Benincaseae</taxon>
        <taxon>Cucumis</taxon>
    </lineage>
</organism>
<reference evidence="3 4" key="1">
    <citation type="submission" date="2019-08" db="EMBL/GenBank/DDBJ databases">
        <title>Draft genome sequences of two oriental melons (Cucumis melo L. var makuwa).</title>
        <authorList>
            <person name="Kwon S.-Y."/>
        </authorList>
    </citation>
    <scope>NUCLEOTIDE SEQUENCE [LARGE SCALE GENOMIC DNA]</scope>
    <source>
        <strain evidence="4">cv. Chang Bougi</strain>
        <strain evidence="3">cv. SW 3</strain>
        <tissue evidence="2">Leaf</tissue>
    </source>
</reference>
<evidence type="ECO:0000313" key="2">
    <source>
        <dbReference type="EMBL" id="TYK24789.1"/>
    </source>
</evidence>
<comment type="caution">
    <text evidence="2">The sequence shown here is derived from an EMBL/GenBank/DDBJ whole genome shotgun (WGS) entry which is preliminary data.</text>
</comment>
<gene>
    <name evidence="2" type="ORF">E5676_scaffold184G00340</name>
    <name evidence="1" type="ORF">E6C27_scaffold108G001100</name>
</gene>
<dbReference type="EMBL" id="SSTE01005892">
    <property type="protein sequence ID" value="KAA0059830.1"/>
    <property type="molecule type" value="Genomic_DNA"/>
</dbReference>
<dbReference type="AlphaFoldDB" id="A0A5D3DNA6"/>
<dbReference type="Proteomes" id="UP000321947">
    <property type="component" value="Unassembled WGS sequence"/>
</dbReference>
<dbReference type="PANTHER" id="PTHR33067">
    <property type="entry name" value="RNA-DIRECTED DNA POLYMERASE-RELATED"/>
    <property type="match status" value="1"/>
</dbReference>
<name>A0A5D3DNA6_CUCMM</name>